<evidence type="ECO:0000256" key="2">
    <source>
        <dbReference type="ARBA" id="ARBA00022723"/>
    </source>
</evidence>
<dbReference type="Gene3D" id="3.20.20.140">
    <property type="entry name" value="Metal-dependent hydrolases"/>
    <property type="match status" value="1"/>
</dbReference>
<dbReference type="Proteomes" id="UP001500002">
    <property type="component" value="Unassembled WGS sequence"/>
</dbReference>
<dbReference type="InterPro" id="IPR032466">
    <property type="entry name" value="Metal_Hydrolase"/>
</dbReference>
<evidence type="ECO:0000259" key="6">
    <source>
        <dbReference type="Pfam" id="PF01979"/>
    </source>
</evidence>
<sequence>MRSSSSTVVHSARLVSGFDTVPDSWVRFEGELVAARGIGDSWREALTPDAVVTDAAGRLLVPGFIDIHCHGAGGASVDDGEQAIETALAVHNAHGTTRSVLSLVTAGVEPLAAQLETIARVTARDPRVLGAHLEGPFLDAEFRGAHDPSLLRPADTVSVARLLEAADGTLRQITIAPEHAGAADAIRRFTEAGVRVAVGHTGADFATALAAFDAGASILTHAFNGMRGIHHRAPGPVVAAMRADHVTLEVINDGVHVHPEVVNLAFAGAPGRVALITDAMAAAGSADGTYLLGSLEVVVEAGVARLARGGSIAGSTLTQDEALRRAVVDSGIALEHAVAALTSVPAAAIGRERDLGRLDPGFAADAVLLGDALDVQAVWGAGVRLG</sequence>
<proteinExistence type="inferred from homology"/>
<reference evidence="7 8" key="1">
    <citation type="journal article" date="2019" name="Int. J. Syst. Evol. Microbiol.">
        <title>The Global Catalogue of Microorganisms (GCM) 10K type strain sequencing project: providing services to taxonomists for standard genome sequencing and annotation.</title>
        <authorList>
            <consortium name="The Broad Institute Genomics Platform"/>
            <consortium name="The Broad Institute Genome Sequencing Center for Infectious Disease"/>
            <person name="Wu L."/>
            <person name="Ma J."/>
        </authorList>
    </citation>
    <scope>NUCLEOTIDE SEQUENCE [LARGE SCALE GENOMIC DNA]</scope>
    <source>
        <strain evidence="7 8">JCM 14322</strain>
    </source>
</reference>
<accession>A0ABN2M5F9</accession>
<evidence type="ECO:0000256" key="3">
    <source>
        <dbReference type="ARBA" id="ARBA00022801"/>
    </source>
</evidence>
<dbReference type="Pfam" id="PF01979">
    <property type="entry name" value="Amidohydro_1"/>
    <property type="match status" value="1"/>
</dbReference>
<keyword evidence="3 5" id="KW-0378">Hydrolase</keyword>
<protein>
    <submittedName>
        <fullName evidence="7">N-acetylglucosamine-6-phosphate deacetylase</fullName>
    </submittedName>
</protein>
<dbReference type="InterPro" id="IPR003764">
    <property type="entry name" value="GlcNAc_6-P_deAcase"/>
</dbReference>
<comment type="similarity">
    <text evidence="1 5">Belongs to the metallo-dependent hydrolases superfamily. NagA family.</text>
</comment>
<dbReference type="Gene3D" id="2.30.40.10">
    <property type="entry name" value="Urease, subunit C, domain 1"/>
    <property type="match status" value="1"/>
</dbReference>
<dbReference type="EMBL" id="BAAANJ010000006">
    <property type="protein sequence ID" value="GAA1810270.1"/>
    <property type="molecule type" value="Genomic_DNA"/>
</dbReference>
<dbReference type="PIRSF" id="PIRSF038994">
    <property type="entry name" value="NagA"/>
    <property type="match status" value="1"/>
</dbReference>
<name>A0ABN2M5F9_9MICO</name>
<evidence type="ECO:0000313" key="8">
    <source>
        <dbReference type="Proteomes" id="UP001500002"/>
    </source>
</evidence>
<comment type="caution">
    <text evidence="7">The sequence shown here is derived from an EMBL/GenBank/DDBJ whole genome shotgun (WGS) entry which is preliminary data.</text>
</comment>
<keyword evidence="4 5" id="KW-0119">Carbohydrate metabolism</keyword>
<gene>
    <name evidence="7" type="primary">nagA</name>
    <name evidence="7" type="ORF">GCM10009749_18700</name>
</gene>
<evidence type="ECO:0000313" key="7">
    <source>
        <dbReference type="EMBL" id="GAA1810270.1"/>
    </source>
</evidence>
<dbReference type="SUPFAM" id="SSF51556">
    <property type="entry name" value="Metallo-dependent hydrolases"/>
    <property type="match status" value="1"/>
</dbReference>
<evidence type="ECO:0000256" key="4">
    <source>
        <dbReference type="ARBA" id="ARBA00023277"/>
    </source>
</evidence>
<dbReference type="PANTHER" id="PTHR11113:SF14">
    <property type="entry name" value="N-ACETYLGLUCOSAMINE-6-PHOSPHATE DEACETYLASE"/>
    <property type="match status" value="1"/>
</dbReference>
<dbReference type="RefSeq" id="WP_344295637.1">
    <property type="nucleotide sequence ID" value="NZ_BAAANJ010000006.1"/>
</dbReference>
<dbReference type="InterPro" id="IPR011059">
    <property type="entry name" value="Metal-dep_hydrolase_composite"/>
</dbReference>
<keyword evidence="8" id="KW-1185">Reference proteome</keyword>
<organism evidence="7 8">
    <name type="scientific">Agromyces neolithicus</name>
    <dbReference type="NCBI Taxonomy" id="269420"/>
    <lineage>
        <taxon>Bacteria</taxon>
        <taxon>Bacillati</taxon>
        <taxon>Actinomycetota</taxon>
        <taxon>Actinomycetes</taxon>
        <taxon>Micrococcales</taxon>
        <taxon>Microbacteriaceae</taxon>
        <taxon>Agromyces</taxon>
    </lineage>
</organism>
<dbReference type="InterPro" id="IPR006680">
    <property type="entry name" value="Amidohydro-rel"/>
</dbReference>
<evidence type="ECO:0000256" key="5">
    <source>
        <dbReference type="PIRNR" id="PIRNR038994"/>
    </source>
</evidence>
<evidence type="ECO:0000256" key="1">
    <source>
        <dbReference type="ARBA" id="ARBA00010716"/>
    </source>
</evidence>
<feature type="domain" description="Amidohydrolase-related" evidence="6">
    <location>
        <begin position="60"/>
        <end position="370"/>
    </location>
</feature>
<dbReference type="CDD" id="cd00854">
    <property type="entry name" value="NagA"/>
    <property type="match status" value="1"/>
</dbReference>
<dbReference type="PANTHER" id="PTHR11113">
    <property type="entry name" value="N-ACETYLGLUCOSAMINE-6-PHOSPHATE DEACETYLASE"/>
    <property type="match status" value="1"/>
</dbReference>
<dbReference type="SUPFAM" id="SSF51338">
    <property type="entry name" value="Composite domain of metallo-dependent hydrolases"/>
    <property type="match status" value="1"/>
</dbReference>
<keyword evidence="2" id="KW-0479">Metal-binding</keyword>